<dbReference type="Proteomes" id="UP000765509">
    <property type="component" value="Unassembled WGS sequence"/>
</dbReference>
<sequence>MSHTLTYHSIQNVQLCHHHFGKGIVPYAPAHAATQADAQAHANATAPAGTHTYARPQAHLTCGIVRRALTVSSAK</sequence>
<reference evidence="1" key="1">
    <citation type="submission" date="2021-03" db="EMBL/GenBank/DDBJ databases">
        <title>Draft genome sequence of rust myrtle Austropuccinia psidii MF-1, a brazilian biotype.</title>
        <authorList>
            <person name="Quecine M.C."/>
            <person name="Pachon D.M.R."/>
            <person name="Bonatelli M.L."/>
            <person name="Correr F.H."/>
            <person name="Franceschini L.M."/>
            <person name="Leite T.F."/>
            <person name="Margarido G.R.A."/>
            <person name="Almeida C.A."/>
            <person name="Ferrarezi J.A."/>
            <person name="Labate C.A."/>
        </authorList>
    </citation>
    <scope>NUCLEOTIDE SEQUENCE</scope>
    <source>
        <strain evidence="1">MF-1</strain>
    </source>
</reference>
<evidence type="ECO:0000313" key="1">
    <source>
        <dbReference type="EMBL" id="MBW0575654.1"/>
    </source>
</evidence>
<gene>
    <name evidence="1" type="ORF">O181_115369</name>
</gene>
<organism evidence="1 2">
    <name type="scientific">Austropuccinia psidii MF-1</name>
    <dbReference type="NCBI Taxonomy" id="1389203"/>
    <lineage>
        <taxon>Eukaryota</taxon>
        <taxon>Fungi</taxon>
        <taxon>Dikarya</taxon>
        <taxon>Basidiomycota</taxon>
        <taxon>Pucciniomycotina</taxon>
        <taxon>Pucciniomycetes</taxon>
        <taxon>Pucciniales</taxon>
        <taxon>Sphaerophragmiaceae</taxon>
        <taxon>Austropuccinia</taxon>
    </lineage>
</organism>
<protein>
    <submittedName>
        <fullName evidence="1">Uncharacterized protein</fullName>
    </submittedName>
</protein>
<dbReference type="AlphaFoldDB" id="A0A9Q3K710"/>
<keyword evidence="2" id="KW-1185">Reference proteome</keyword>
<name>A0A9Q3K710_9BASI</name>
<accession>A0A9Q3K710</accession>
<comment type="caution">
    <text evidence="1">The sequence shown here is derived from an EMBL/GenBank/DDBJ whole genome shotgun (WGS) entry which is preliminary data.</text>
</comment>
<dbReference type="EMBL" id="AVOT02096710">
    <property type="protein sequence ID" value="MBW0575654.1"/>
    <property type="molecule type" value="Genomic_DNA"/>
</dbReference>
<proteinExistence type="predicted"/>
<evidence type="ECO:0000313" key="2">
    <source>
        <dbReference type="Proteomes" id="UP000765509"/>
    </source>
</evidence>